<comment type="caution">
    <text evidence="1">The sequence shown here is derived from an EMBL/GenBank/DDBJ whole genome shotgun (WGS) entry which is preliminary data.</text>
</comment>
<evidence type="ECO:0000313" key="1">
    <source>
        <dbReference type="EMBL" id="PIR13400.1"/>
    </source>
</evidence>
<name>A0A2M6K968_9BACT</name>
<dbReference type="EMBL" id="PCWW01000039">
    <property type="protein sequence ID" value="PIR13400.1"/>
    <property type="molecule type" value="Genomic_DNA"/>
</dbReference>
<evidence type="ECO:0000313" key="2">
    <source>
        <dbReference type="Proteomes" id="UP000230869"/>
    </source>
</evidence>
<sequence length="75" mass="8999">MIHFTKYAEKKFDILNKYKVYFTKEQIEDCLKLSDKTNKKGKYLTARKENIKVVYKKEDGVVSVVTFYPIRNKEL</sequence>
<dbReference type="AlphaFoldDB" id="A0A2M6K968"/>
<gene>
    <name evidence="1" type="ORF">COV49_02440</name>
</gene>
<organism evidence="1 2">
    <name type="scientific">Candidatus Falkowbacteria bacterium CG11_big_fil_rev_8_21_14_0_20_39_10</name>
    <dbReference type="NCBI Taxonomy" id="1974570"/>
    <lineage>
        <taxon>Bacteria</taxon>
        <taxon>Candidatus Falkowiibacteriota</taxon>
    </lineage>
</organism>
<accession>A0A2M6K968</accession>
<proteinExistence type="predicted"/>
<evidence type="ECO:0008006" key="3">
    <source>
        <dbReference type="Google" id="ProtNLM"/>
    </source>
</evidence>
<reference evidence="1 2" key="1">
    <citation type="submission" date="2017-09" db="EMBL/GenBank/DDBJ databases">
        <title>Depth-based differentiation of microbial function through sediment-hosted aquifers and enrichment of novel symbionts in the deep terrestrial subsurface.</title>
        <authorList>
            <person name="Probst A.J."/>
            <person name="Ladd B."/>
            <person name="Jarett J.K."/>
            <person name="Geller-Mcgrath D.E."/>
            <person name="Sieber C.M."/>
            <person name="Emerson J.B."/>
            <person name="Anantharaman K."/>
            <person name="Thomas B.C."/>
            <person name="Malmstrom R."/>
            <person name="Stieglmeier M."/>
            <person name="Klingl A."/>
            <person name="Woyke T."/>
            <person name="Ryan C.M."/>
            <person name="Banfield J.F."/>
        </authorList>
    </citation>
    <scope>NUCLEOTIDE SEQUENCE [LARGE SCALE GENOMIC DNA]</scope>
    <source>
        <strain evidence="1">CG11_big_fil_rev_8_21_14_0_20_39_10</strain>
    </source>
</reference>
<dbReference type="Proteomes" id="UP000230869">
    <property type="component" value="Unassembled WGS sequence"/>
</dbReference>
<protein>
    <recommendedName>
        <fullName evidence="3">DUF4258 domain-containing protein</fullName>
    </recommendedName>
</protein>